<protein>
    <submittedName>
        <fullName evidence="2">Unnamed protein product</fullName>
    </submittedName>
</protein>
<accession>A0A9W7CPR4</accession>
<evidence type="ECO:0000313" key="3">
    <source>
        <dbReference type="Proteomes" id="UP001165121"/>
    </source>
</evidence>
<gene>
    <name evidence="2" type="ORF">Pfra01_001075500</name>
</gene>
<dbReference type="EMBL" id="BSXT01001046">
    <property type="protein sequence ID" value="GMF37892.1"/>
    <property type="molecule type" value="Genomic_DNA"/>
</dbReference>
<keyword evidence="3" id="KW-1185">Reference proteome</keyword>
<proteinExistence type="predicted"/>
<feature type="region of interest" description="Disordered" evidence="1">
    <location>
        <begin position="255"/>
        <end position="275"/>
    </location>
</feature>
<evidence type="ECO:0000256" key="1">
    <source>
        <dbReference type="SAM" id="MobiDB-lite"/>
    </source>
</evidence>
<name>A0A9W7CPR4_9STRA</name>
<reference evidence="2" key="1">
    <citation type="submission" date="2023-04" db="EMBL/GenBank/DDBJ databases">
        <title>Phytophthora fragariaefolia NBRC 109709.</title>
        <authorList>
            <person name="Ichikawa N."/>
            <person name="Sato H."/>
            <person name="Tonouchi N."/>
        </authorList>
    </citation>
    <scope>NUCLEOTIDE SEQUENCE</scope>
    <source>
        <strain evidence="2">NBRC 109709</strain>
    </source>
</reference>
<dbReference type="AlphaFoldDB" id="A0A9W7CPR4"/>
<comment type="caution">
    <text evidence="2">The sequence shown here is derived from an EMBL/GenBank/DDBJ whole genome shotgun (WGS) entry which is preliminary data.</text>
</comment>
<sequence length="365" mass="42141">MGNQVTRVRPLEDAELLTAYKFAFEIAEKNLAREEIAAYSSIESYLFQLSEFTIEALEARYSDNDAASTAYNKKLLQELYDTKNDGFGDPASGTANGAECLQDQFTASQVVLESVVEQYTMRALGPCKISVLNNFLIERMLAGIFEWGSIVKKIFRTNEATLSMDIATAQQQLRSAEAKVRVAHEIIVQQKEAHERAMLLINERITSERSTFQEEIQSKQAEIDRTRLQVERLSSLHKEAFDRLDLQIQEEKEERSRLEADFRDAEARRESERQEAQRQLLESERNFHNEEKGLLQGQQKFLQNVLELERQLGEQDTNQIAELYRIDKENQEEISNLSLQHGDEQEELKEGAIRVRPPLVLHYYT</sequence>
<dbReference type="Proteomes" id="UP001165121">
    <property type="component" value="Unassembled WGS sequence"/>
</dbReference>
<organism evidence="2 3">
    <name type="scientific">Phytophthora fragariaefolia</name>
    <dbReference type="NCBI Taxonomy" id="1490495"/>
    <lineage>
        <taxon>Eukaryota</taxon>
        <taxon>Sar</taxon>
        <taxon>Stramenopiles</taxon>
        <taxon>Oomycota</taxon>
        <taxon>Peronosporomycetes</taxon>
        <taxon>Peronosporales</taxon>
        <taxon>Peronosporaceae</taxon>
        <taxon>Phytophthora</taxon>
    </lineage>
</organism>
<evidence type="ECO:0000313" key="2">
    <source>
        <dbReference type="EMBL" id="GMF37892.1"/>
    </source>
</evidence>
<dbReference type="OrthoDB" id="2135133at2759"/>